<comment type="caution">
    <text evidence="3">The sequence shown here is derived from an EMBL/GenBank/DDBJ whole genome shotgun (WGS) entry which is preliminary data.</text>
</comment>
<dbReference type="EMBL" id="JARIHO010000007">
    <property type="protein sequence ID" value="KAJ7358087.1"/>
    <property type="molecule type" value="Genomic_DNA"/>
</dbReference>
<evidence type="ECO:0000313" key="4">
    <source>
        <dbReference type="Proteomes" id="UP001218218"/>
    </source>
</evidence>
<keyword evidence="2" id="KW-0732">Signal</keyword>
<evidence type="ECO:0000313" key="3">
    <source>
        <dbReference type="EMBL" id="KAJ7358087.1"/>
    </source>
</evidence>
<feature type="chain" id="PRO_5042090508" description="Secreted protein" evidence="2">
    <location>
        <begin position="22"/>
        <end position="212"/>
    </location>
</feature>
<dbReference type="Proteomes" id="UP001218218">
    <property type="component" value="Unassembled WGS sequence"/>
</dbReference>
<gene>
    <name evidence="3" type="ORF">DFH08DRAFT_801936</name>
</gene>
<reference evidence="3" key="1">
    <citation type="submission" date="2023-03" db="EMBL/GenBank/DDBJ databases">
        <title>Massive genome expansion in bonnet fungi (Mycena s.s.) driven by repeated elements and novel gene families across ecological guilds.</title>
        <authorList>
            <consortium name="Lawrence Berkeley National Laboratory"/>
            <person name="Harder C.B."/>
            <person name="Miyauchi S."/>
            <person name="Viragh M."/>
            <person name="Kuo A."/>
            <person name="Thoen E."/>
            <person name="Andreopoulos B."/>
            <person name="Lu D."/>
            <person name="Skrede I."/>
            <person name="Drula E."/>
            <person name="Henrissat B."/>
            <person name="Morin E."/>
            <person name="Kohler A."/>
            <person name="Barry K."/>
            <person name="LaButti K."/>
            <person name="Morin E."/>
            <person name="Salamov A."/>
            <person name="Lipzen A."/>
            <person name="Mereny Z."/>
            <person name="Hegedus B."/>
            <person name="Baldrian P."/>
            <person name="Stursova M."/>
            <person name="Weitz H."/>
            <person name="Taylor A."/>
            <person name="Grigoriev I.V."/>
            <person name="Nagy L.G."/>
            <person name="Martin F."/>
            <person name="Kauserud H."/>
        </authorList>
    </citation>
    <scope>NUCLEOTIDE SEQUENCE</scope>
    <source>
        <strain evidence="3">CBHHK002</strain>
    </source>
</reference>
<dbReference type="AlphaFoldDB" id="A0AAD7AGG2"/>
<keyword evidence="4" id="KW-1185">Reference proteome</keyword>
<sequence length="212" mass="23250">MVCCRWCAQLVVLVRPVPLLSFTISAGSLRKLLPGEFWWSGRFPGALGPSGSLPFTLASGMLSCWPRPVVAVWAMERSSHHLLHVEVFGGGGGMVFPEERVVVRGQRHGGKCAQIPGCRLDVMREGVGVGAVTVPEPGAKDSGTARHWHARVLDKSDGRVVVEAKTMLATNIDRTVSQNFMKREQGSRQEREPPPPVATCTESHRLHIFRPR</sequence>
<evidence type="ECO:0008006" key="5">
    <source>
        <dbReference type="Google" id="ProtNLM"/>
    </source>
</evidence>
<protein>
    <recommendedName>
        <fullName evidence="5">Secreted protein</fullName>
    </recommendedName>
</protein>
<feature type="compositionally biased region" description="Basic and acidic residues" evidence="1">
    <location>
        <begin position="181"/>
        <end position="193"/>
    </location>
</feature>
<feature type="signal peptide" evidence="2">
    <location>
        <begin position="1"/>
        <end position="21"/>
    </location>
</feature>
<proteinExistence type="predicted"/>
<accession>A0AAD7AGG2</accession>
<organism evidence="3 4">
    <name type="scientific">Mycena albidolilacea</name>
    <dbReference type="NCBI Taxonomy" id="1033008"/>
    <lineage>
        <taxon>Eukaryota</taxon>
        <taxon>Fungi</taxon>
        <taxon>Dikarya</taxon>
        <taxon>Basidiomycota</taxon>
        <taxon>Agaricomycotina</taxon>
        <taxon>Agaricomycetes</taxon>
        <taxon>Agaricomycetidae</taxon>
        <taxon>Agaricales</taxon>
        <taxon>Marasmiineae</taxon>
        <taxon>Mycenaceae</taxon>
        <taxon>Mycena</taxon>
    </lineage>
</organism>
<feature type="region of interest" description="Disordered" evidence="1">
    <location>
        <begin position="180"/>
        <end position="200"/>
    </location>
</feature>
<evidence type="ECO:0000256" key="2">
    <source>
        <dbReference type="SAM" id="SignalP"/>
    </source>
</evidence>
<name>A0AAD7AGG2_9AGAR</name>
<evidence type="ECO:0000256" key="1">
    <source>
        <dbReference type="SAM" id="MobiDB-lite"/>
    </source>
</evidence>